<dbReference type="Proteomes" id="UP000507470">
    <property type="component" value="Unassembled WGS sequence"/>
</dbReference>
<protein>
    <submittedName>
        <fullName evidence="2">Uncharacterized protein</fullName>
    </submittedName>
</protein>
<keyword evidence="3" id="KW-1185">Reference proteome</keyword>
<sequence length="185" mass="21386">MKNNLIFSGLGFQADEQCEEKIQNFVQIELGINYKISFGNVHCFGKKGKNGVRPIVSRFVYRREMEHVLRQTYILKGKPFGICEQFPPEIENRRKELYPIMKDARKSGKKVNLVRDKLYINGKLYLTTPTPPKQSGEYRDVLLAKLPTPSEQYPPVPPRPYKRPCSRLDSTDSDNSSTQLFNTKL</sequence>
<evidence type="ECO:0000313" key="3">
    <source>
        <dbReference type="Proteomes" id="UP000507470"/>
    </source>
</evidence>
<dbReference type="AlphaFoldDB" id="A0A6J8CRZ4"/>
<accession>A0A6J8CRZ4</accession>
<proteinExistence type="predicted"/>
<dbReference type="EMBL" id="CACVKT020005730">
    <property type="protein sequence ID" value="CAC5397650.1"/>
    <property type="molecule type" value="Genomic_DNA"/>
</dbReference>
<gene>
    <name evidence="2" type="ORF">MCOR_32072</name>
</gene>
<name>A0A6J8CRZ4_MYTCO</name>
<evidence type="ECO:0000256" key="1">
    <source>
        <dbReference type="SAM" id="MobiDB-lite"/>
    </source>
</evidence>
<organism evidence="2 3">
    <name type="scientific">Mytilus coruscus</name>
    <name type="common">Sea mussel</name>
    <dbReference type="NCBI Taxonomy" id="42192"/>
    <lineage>
        <taxon>Eukaryota</taxon>
        <taxon>Metazoa</taxon>
        <taxon>Spiralia</taxon>
        <taxon>Lophotrochozoa</taxon>
        <taxon>Mollusca</taxon>
        <taxon>Bivalvia</taxon>
        <taxon>Autobranchia</taxon>
        <taxon>Pteriomorphia</taxon>
        <taxon>Mytilida</taxon>
        <taxon>Mytiloidea</taxon>
        <taxon>Mytilidae</taxon>
        <taxon>Mytilinae</taxon>
        <taxon>Mytilus</taxon>
    </lineage>
</organism>
<feature type="compositionally biased region" description="Polar residues" evidence="1">
    <location>
        <begin position="173"/>
        <end position="185"/>
    </location>
</feature>
<evidence type="ECO:0000313" key="2">
    <source>
        <dbReference type="EMBL" id="CAC5397650.1"/>
    </source>
</evidence>
<reference evidence="2 3" key="1">
    <citation type="submission" date="2020-06" db="EMBL/GenBank/DDBJ databases">
        <authorList>
            <person name="Li R."/>
            <person name="Bekaert M."/>
        </authorList>
    </citation>
    <scope>NUCLEOTIDE SEQUENCE [LARGE SCALE GENOMIC DNA]</scope>
    <source>
        <strain evidence="3">wild</strain>
    </source>
</reference>
<feature type="region of interest" description="Disordered" evidence="1">
    <location>
        <begin position="146"/>
        <end position="185"/>
    </location>
</feature>
<dbReference type="OrthoDB" id="5971988at2759"/>